<feature type="transmembrane region" description="Helical" evidence="1">
    <location>
        <begin position="58"/>
        <end position="75"/>
    </location>
</feature>
<dbReference type="AlphaFoldDB" id="E4SAY1"/>
<dbReference type="Proteomes" id="UP000009256">
    <property type="component" value="Plasmid pCALKR01"/>
</dbReference>
<organism evidence="2 3">
    <name type="scientific">Caldicellulosiruptor acetigenus (strain ATCC 700853 / DSM 12137 / I77R1B)</name>
    <name type="common">Caldicellulosiruptor kristjanssonii</name>
    <dbReference type="NCBI Taxonomy" id="632335"/>
    <lineage>
        <taxon>Bacteria</taxon>
        <taxon>Bacillati</taxon>
        <taxon>Bacillota</taxon>
        <taxon>Bacillota incertae sedis</taxon>
        <taxon>Caldicellulosiruptorales</taxon>
        <taxon>Caldicellulosiruptoraceae</taxon>
        <taxon>Caldicellulosiruptor</taxon>
    </lineage>
</organism>
<keyword evidence="1" id="KW-0472">Membrane</keyword>
<keyword evidence="1" id="KW-0812">Transmembrane</keyword>
<dbReference type="RefSeq" id="WP_013429067.1">
    <property type="nucleotide sequence ID" value="NC_014719.1"/>
</dbReference>
<keyword evidence="3" id="KW-1185">Reference proteome</keyword>
<dbReference type="HOGENOM" id="CLU_2272210_0_0_9"/>
<keyword evidence="2" id="KW-0614">Plasmid</keyword>
<sequence>MPTKLRIITAVILVYVLTLYLFGMFGDIVQNISKMEPYQSFMQGKSIKIRLMIRQLKSYFFLLCINVVSMSFNRLKRLILFDFQQCTKKTLLSSIILINESG</sequence>
<dbReference type="EMBL" id="CP002327">
    <property type="protein sequence ID" value="ADQ42060.1"/>
    <property type="molecule type" value="Genomic_DNA"/>
</dbReference>
<name>E4SAY1_CALA7</name>
<accession>E4SAY1</accession>
<proteinExistence type="predicted"/>
<reference evidence="2 3" key="2">
    <citation type="journal article" date="2011" name="J. Bacteriol.">
        <title>Complete genome sequences for the anaerobic, extremely thermophilic plant biomass-degrading bacteria Caldicellulosiruptor hydrothermalis, Caldicellulosiruptor kristjanssonii, Caldicellulosiruptor kronotskyensis, Caldicellulosiruptor owensenis, and Caldicellulosiruptor lactoaceticus.</title>
        <authorList>
            <person name="Blumer-Schuette S.E."/>
            <person name="Ozdemir I."/>
            <person name="Mistry D."/>
            <person name="Lucas S."/>
            <person name="Lapidus A."/>
            <person name="Cheng J.F."/>
            <person name="Goodwin L.A."/>
            <person name="Pitluck S."/>
            <person name="Land M.L."/>
            <person name="Hauser L.J."/>
            <person name="Woyke T."/>
            <person name="Mikhailova N."/>
            <person name="Pati A."/>
            <person name="Kyrpides N.C."/>
            <person name="Ivanova N."/>
            <person name="Detter J.C."/>
            <person name="Walston-Davenport K."/>
            <person name="Han S."/>
            <person name="Adams M.W."/>
            <person name="Kelly R.M."/>
        </authorList>
    </citation>
    <scope>NUCLEOTIDE SEQUENCE [LARGE SCALE GENOMIC DNA]</scope>
    <source>
        <strain evidence="3">ATCC 700853 / DSM 12137 / I77R1B</strain>
        <plasmid evidence="2">pCALKR01</plasmid>
    </source>
</reference>
<feature type="transmembrane region" description="Helical" evidence="1">
    <location>
        <begin position="7"/>
        <end position="25"/>
    </location>
</feature>
<evidence type="ECO:0000313" key="3">
    <source>
        <dbReference type="Proteomes" id="UP000009256"/>
    </source>
</evidence>
<keyword evidence="1" id="KW-1133">Transmembrane helix</keyword>
<dbReference type="KEGG" id="cki:Calkr_2637"/>
<geneLocation type="plasmid" evidence="2 3">
    <name>pCALKR01</name>
</geneLocation>
<evidence type="ECO:0000313" key="2">
    <source>
        <dbReference type="EMBL" id="ADQ42060.1"/>
    </source>
</evidence>
<evidence type="ECO:0000256" key="1">
    <source>
        <dbReference type="SAM" id="Phobius"/>
    </source>
</evidence>
<reference key="1">
    <citation type="submission" date="2010-11" db="EMBL/GenBank/DDBJ databases">
        <title>Complete sequence of plasmid of Caldicellulosiruptor kristjanssonii 177R1B.</title>
        <authorList>
            <consortium name="US DOE Joint Genome Institute"/>
            <person name="Lucas S."/>
            <person name="Copeland A."/>
            <person name="Lapidus A."/>
            <person name="Cheng J.-F."/>
            <person name="Bruce D."/>
            <person name="Goodwin L."/>
            <person name="Pitluck S."/>
            <person name="Davenport K."/>
            <person name="Detter J.C."/>
            <person name="Han C."/>
            <person name="Tapia R."/>
            <person name="Land M."/>
            <person name="Hauser L."/>
            <person name="Jeffries C."/>
            <person name="Kyrpides N."/>
            <person name="Ivanova N."/>
            <person name="Mikhailova N."/>
            <person name="Blumer-Schuette S.E."/>
            <person name="Kelly R.M."/>
            <person name="Woyke T."/>
        </authorList>
    </citation>
    <scope>NUCLEOTIDE SEQUENCE</scope>
    <source>
        <strain>177R1B</strain>
    </source>
</reference>
<protein>
    <submittedName>
        <fullName evidence="2">Uncharacterized protein</fullName>
    </submittedName>
</protein>
<gene>
    <name evidence="2" type="ordered locus">Calkr_2637</name>
</gene>